<evidence type="ECO:0000256" key="1">
    <source>
        <dbReference type="SAM" id="MobiDB-lite"/>
    </source>
</evidence>
<organism evidence="2">
    <name type="scientific">marine metagenome</name>
    <dbReference type="NCBI Taxonomy" id="408172"/>
    <lineage>
        <taxon>unclassified sequences</taxon>
        <taxon>metagenomes</taxon>
        <taxon>ecological metagenomes</taxon>
    </lineage>
</organism>
<feature type="non-terminal residue" evidence="2">
    <location>
        <position position="1"/>
    </location>
</feature>
<evidence type="ECO:0000313" key="2">
    <source>
        <dbReference type="EMBL" id="SVD21920.1"/>
    </source>
</evidence>
<reference evidence="2" key="1">
    <citation type="submission" date="2018-05" db="EMBL/GenBank/DDBJ databases">
        <authorList>
            <person name="Lanie J.A."/>
            <person name="Ng W.-L."/>
            <person name="Kazmierczak K.M."/>
            <person name="Andrzejewski T.M."/>
            <person name="Davidsen T.M."/>
            <person name="Wayne K.J."/>
            <person name="Tettelin H."/>
            <person name="Glass J.I."/>
            <person name="Rusch D."/>
            <person name="Podicherti R."/>
            <person name="Tsui H.-C.T."/>
            <person name="Winkler M.E."/>
        </authorList>
    </citation>
    <scope>NUCLEOTIDE SEQUENCE</scope>
</reference>
<name>A0A382TII2_9ZZZZ</name>
<protein>
    <submittedName>
        <fullName evidence="2">Uncharacterized protein</fullName>
    </submittedName>
</protein>
<gene>
    <name evidence="2" type="ORF">METZ01_LOCUS374774</name>
</gene>
<accession>A0A382TII2</accession>
<proteinExistence type="predicted"/>
<feature type="region of interest" description="Disordered" evidence="1">
    <location>
        <begin position="1"/>
        <end position="23"/>
    </location>
</feature>
<sequence>RPTDEASSVVAHQGAVLVTRSSG</sequence>
<dbReference type="AlphaFoldDB" id="A0A382TII2"/>
<dbReference type="EMBL" id="UINC01136886">
    <property type="protein sequence ID" value="SVD21920.1"/>
    <property type="molecule type" value="Genomic_DNA"/>
</dbReference>